<dbReference type="PANTHER" id="PTHR35811">
    <property type="entry name" value="SLR1870 PROTEIN"/>
    <property type="match status" value="1"/>
</dbReference>
<dbReference type="Pfam" id="PF01936">
    <property type="entry name" value="NYN"/>
    <property type="match status" value="1"/>
</dbReference>
<evidence type="ECO:0000256" key="1">
    <source>
        <dbReference type="SAM" id="MobiDB-lite"/>
    </source>
</evidence>
<protein>
    <submittedName>
        <fullName evidence="3">NYN domain-containing protein</fullName>
    </submittedName>
</protein>
<evidence type="ECO:0000313" key="4">
    <source>
        <dbReference type="Proteomes" id="UP001165541"/>
    </source>
</evidence>
<comment type="caution">
    <text evidence="3">The sequence shown here is derived from an EMBL/GenBank/DDBJ whole genome shotgun (WGS) entry which is preliminary data.</text>
</comment>
<feature type="region of interest" description="Disordered" evidence="1">
    <location>
        <begin position="146"/>
        <end position="187"/>
    </location>
</feature>
<sequence length="271" mass="29205">MNNMSNRPRVMLLVDADNVSVDVIQQAFELVMQRHGAVHVRRAYCTPESALKHAKLFTGLSLRPMVNLSAGKNCTDIALAIDAIDLAMTERPDVAVIVSSDSDFAPLVVRLREKGCRVEGIGQTGKTGEDSTAVYDDFVDIAHRRSAPRTPAKRASARAPAVVAAAAPAPAPAARKRGTRKDGPSRGRVVEPAIAAAPPVPDGVQRILDAVPELRDGAKVELRVAAERLHAAKLLTRSGSSTRLFRQYAECFELTPERQPNKVRYHAPGAP</sequence>
<dbReference type="PANTHER" id="PTHR35811:SF1">
    <property type="entry name" value="HTH OST-TYPE DOMAIN-CONTAINING PROTEIN"/>
    <property type="match status" value="1"/>
</dbReference>
<evidence type="ECO:0000313" key="3">
    <source>
        <dbReference type="EMBL" id="MCM5678780.1"/>
    </source>
</evidence>
<dbReference type="Gene3D" id="3.40.50.1010">
    <property type="entry name" value="5'-nuclease"/>
    <property type="match status" value="1"/>
</dbReference>
<gene>
    <name evidence="3" type="ORF">M8A51_04440</name>
</gene>
<dbReference type="Proteomes" id="UP001165541">
    <property type="component" value="Unassembled WGS sequence"/>
</dbReference>
<organism evidence="3 4">
    <name type="scientific">Caldimonas mangrovi</name>
    <dbReference type="NCBI Taxonomy" id="2944811"/>
    <lineage>
        <taxon>Bacteria</taxon>
        <taxon>Pseudomonadati</taxon>
        <taxon>Pseudomonadota</taxon>
        <taxon>Betaproteobacteria</taxon>
        <taxon>Burkholderiales</taxon>
        <taxon>Sphaerotilaceae</taxon>
        <taxon>Caldimonas</taxon>
    </lineage>
</organism>
<proteinExistence type="predicted"/>
<feature type="domain" description="NYN" evidence="2">
    <location>
        <begin position="9"/>
        <end position="141"/>
    </location>
</feature>
<dbReference type="RefSeq" id="WP_251776913.1">
    <property type="nucleotide sequence ID" value="NZ_JAMKFE010000002.1"/>
</dbReference>
<evidence type="ECO:0000259" key="2">
    <source>
        <dbReference type="Pfam" id="PF01936"/>
    </source>
</evidence>
<dbReference type="CDD" id="cd11297">
    <property type="entry name" value="PIN_LabA-like_N_1"/>
    <property type="match status" value="1"/>
</dbReference>
<feature type="compositionally biased region" description="Low complexity" evidence="1">
    <location>
        <begin position="157"/>
        <end position="168"/>
    </location>
</feature>
<accession>A0ABT0YJA4</accession>
<name>A0ABT0YJA4_9BURK</name>
<reference evidence="3" key="1">
    <citation type="submission" date="2022-05" db="EMBL/GenBank/DDBJ databases">
        <title>Schlegelella sp. nov., isolated from mangrove soil.</title>
        <authorList>
            <person name="Liu Y."/>
            <person name="Ge X."/>
            <person name="Liu W."/>
        </authorList>
    </citation>
    <scope>NUCLEOTIDE SEQUENCE</scope>
    <source>
        <strain evidence="3">S2-27</strain>
    </source>
</reference>
<dbReference type="EMBL" id="JAMKFE010000002">
    <property type="protein sequence ID" value="MCM5678780.1"/>
    <property type="molecule type" value="Genomic_DNA"/>
</dbReference>
<feature type="compositionally biased region" description="Basic residues" evidence="1">
    <location>
        <begin position="146"/>
        <end position="156"/>
    </location>
</feature>
<dbReference type="InterPro" id="IPR021139">
    <property type="entry name" value="NYN"/>
</dbReference>
<keyword evidence="4" id="KW-1185">Reference proteome</keyword>